<accession>A0A2K2CUS5</accession>
<dbReference type="EnsemblPlants" id="PNT65783">
    <property type="protein sequence ID" value="PNT65783"/>
    <property type="gene ID" value="BRADI_3g02590v3"/>
</dbReference>
<dbReference type="GO" id="GO:0000226">
    <property type="term" value="P:microtubule cytoskeleton organization"/>
    <property type="evidence" value="ECO:0007669"/>
    <property type="project" value="InterPro"/>
</dbReference>
<dbReference type="GO" id="GO:0008017">
    <property type="term" value="F:microtubule binding"/>
    <property type="evidence" value="ECO:0007669"/>
    <property type="project" value="InterPro"/>
</dbReference>
<dbReference type="Pfam" id="PF03999">
    <property type="entry name" value="MAP65_ASE1"/>
    <property type="match status" value="1"/>
</dbReference>
<keyword evidence="2" id="KW-0493">Microtubule</keyword>
<keyword evidence="7" id="KW-1185">Reference proteome</keyword>
<gene>
    <name evidence="5" type="ORF">BRADI_3g02590v3</name>
</gene>
<name>A0A2K2CUS5_BRADI</name>
<dbReference type="Gramene" id="PNT65783">
    <property type="protein sequence ID" value="PNT65783"/>
    <property type="gene ID" value="BRADI_3g02590v3"/>
</dbReference>
<evidence type="ECO:0000256" key="2">
    <source>
        <dbReference type="ARBA" id="ARBA00022701"/>
    </source>
</evidence>
<comment type="similarity">
    <text evidence="1">Belongs to the MAP65/ASE1 family.</text>
</comment>
<evidence type="ECO:0000256" key="4">
    <source>
        <dbReference type="SAM" id="MobiDB-lite"/>
    </source>
</evidence>
<keyword evidence="3" id="KW-0175">Coiled coil</keyword>
<reference evidence="6" key="3">
    <citation type="submission" date="2018-08" db="UniProtKB">
        <authorList>
            <consortium name="EnsemblPlants"/>
        </authorList>
    </citation>
    <scope>IDENTIFICATION</scope>
    <source>
        <strain evidence="6">cv. Bd21</strain>
    </source>
</reference>
<dbReference type="Gene3D" id="1.20.58.1520">
    <property type="match status" value="1"/>
</dbReference>
<feature type="coiled-coil region" evidence="3">
    <location>
        <begin position="152"/>
        <end position="179"/>
    </location>
</feature>
<dbReference type="EMBL" id="CM000882">
    <property type="protein sequence ID" value="PNT65783.1"/>
    <property type="molecule type" value="Genomic_DNA"/>
</dbReference>
<protein>
    <submittedName>
        <fullName evidence="5 6">Uncharacterized protein</fullName>
    </submittedName>
</protein>
<proteinExistence type="inferred from homology"/>
<dbReference type="OrthoDB" id="642895at2759"/>
<dbReference type="InterPro" id="IPR007145">
    <property type="entry name" value="MAP65_Ase1_PRC1"/>
</dbReference>
<reference evidence="5" key="2">
    <citation type="submission" date="2017-06" db="EMBL/GenBank/DDBJ databases">
        <title>WGS assembly of Brachypodium distachyon.</title>
        <authorList>
            <consortium name="The International Brachypodium Initiative"/>
            <person name="Lucas S."/>
            <person name="Harmon-Smith M."/>
            <person name="Lail K."/>
            <person name="Tice H."/>
            <person name="Grimwood J."/>
            <person name="Bruce D."/>
            <person name="Barry K."/>
            <person name="Shu S."/>
            <person name="Lindquist E."/>
            <person name="Wang M."/>
            <person name="Pitluck S."/>
            <person name="Vogel J.P."/>
            <person name="Garvin D.F."/>
            <person name="Mockler T.C."/>
            <person name="Schmutz J."/>
            <person name="Rokhsar D."/>
            <person name="Bevan M.W."/>
        </authorList>
    </citation>
    <scope>NUCLEOTIDE SEQUENCE</scope>
    <source>
        <strain evidence="5">Bd21</strain>
    </source>
</reference>
<reference evidence="5 6" key="1">
    <citation type="journal article" date="2010" name="Nature">
        <title>Genome sequencing and analysis of the model grass Brachypodium distachyon.</title>
        <authorList>
            <consortium name="International Brachypodium Initiative"/>
        </authorList>
    </citation>
    <scope>NUCLEOTIDE SEQUENCE [LARGE SCALE GENOMIC DNA]</scope>
    <source>
        <strain evidence="5 6">Bd21</strain>
    </source>
</reference>
<evidence type="ECO:0000313" key="7">
    <source>
        <dbReference type="Proteomes" id="UP000008810"/>
    </source>
</evidence>
<evidence type="ECO:0000313" key="6">
    <source>
        <dbReference type="EnsemblPlants" id="PNT65783"/>
    </source>
</evidence>
<dbReference type="PANTHER" id="PTHR19321">
    <property type="entry name" value="PROTEIN REGULATOR OF CYTOKINESIS 1 PRC1-RELATED"/>
    <property type="match status" value="1"/>
</dbReference>
<organism evidence="5">
    <name type="scientific">Brachypodium distachyon</name>
    <name type="common">Purple false brome</name>
    <name type="synonym">Trachynia distachya</name>
    <dbReference type="NCBI Taxonomy" id="15368"/>
    <lineage>
        <taxon>Eukaryota</taxon>
        <taxon>Viridiplantae</taxon>
        <taxon>Streptophyta</taxon>
        <taxon>Embryophyta</taxon>
        <taxon>Tracheophyta</taxon>
        <taxon>Spermatophyta</taxon>
        <taxon>Magnoliopsida</taxon>
        <taxon>Liliopsida</taxon>
        <taxon>Poales</taxon>
        <taxon>Poaceae</taxon>
        <taxon>BOP clade</taxon>
        <taxon>Pooideae</taxon>
        <taxon>Stipodae</taxon>
        <taxon>Brachypodieae</taxon>
        <taxon>Brachypodium</taxon>
    </lineage>
</organism>
<evidence type="ECO:0000256" key="1">
    <source>
        <dbReference type="ARBA" id="ARBA00006187"/>
    </source>
</evidence>
<feature type="region of interest" description="Disordered" evidence="4">
    <location>
        <begin position="24"/>
        <end position="118"/>
    </location>
</feature>
<evidence type="ECO:0000313" key="5">
    <source>
        <dbReference type="EMBL" id="PNT65783.1"/>
    </source>
</evidence>
<dbReference type="GO" id="GO:0005874">
    <property type="term" value="C:microtubule"/>
    <property type="evidence" value="ECO:0007669"/>
    <property type="project" value="UniProtKB-KW"/>
</dbReference>
<sequence length="578" mass="65094">MASQPLARLVPPSARALFLSHTHIHSTTRARNPSLPSIDRSPSPEEACGGGRHAPRTSCMRTTGGGQQRKRKTVSSSAPSGRRRNRPADPARSRNKSRPPPPAIDRTRKFRPGSMEPRREAVLRELGDAWDEIGEAEADRREALRALEEGCLALYRAELARLRQRTARLRRDVADAVAELAAIRAALGDTVQSSSANSSGGGRSRSLSLKEELGAIAPELEEMRRRRDERRRLFQEVTDVIDRIEQEMYSTNSNAAADDDGDLTMSKLQELRSRLGDLQSEKENRIKKVAELTSSLHSSSLVLGMDSGETDLEEGDISDCRIARLLSEIEHLREIKRDRMQKLQDLVAAMFELWNLMDTPPEEQSRFQDVACNIAASEEEITEPGALSVGFIANVEAEVVRLESLKERRMKDLLLKKRDELREIRRRTRIAAAEEDDDDGDGGGGGALLVFDAINDDTERSMILERLEAQISEAKDEEFSRKEVLERMEKWQAALEEESWLEEYNRNENRYSVGKGMHLMLKRAEKARALVNKMPAMAEALIAKVLAWEKERGEKFEYDGRAFGHVGGVRQYEEGERT</sequence>
<dbReference type="ExpressionAtlas" id="A0A2K2CUS5">
    <property type="expression patterns" value="baseline"/>
</dbReference>
<dbReference type="PANTHER" id="PTHR19321:SF13">
    <property type="entry name" value="OS02G0126300 PROTEIN"/>
    <property type="match status" value="1"/>
</dbReference>
<dbReference type="AlphaFoldDB" id="A0A2K2CUS5"/>
<evidence type="ECO:0000256" key="3">
    <source>
        <dbReference type="SAM" id="Coils"/>
    </source>
</evidence>
<dbReference type="Proteomes" id="UP000008810">
    <property type="component" value="Chromosome 3"/>
</dbReference>